<proteinExistence type="predicted"/>
<name>A0ABD5XZ01_9EURY</name>
<keyword evidence="4" id="KW-1185">Reference proteome</keyword>
<evidence type="ECO:0000313" key="4">
    <source>
        <dbReference type="Proteomes" id="UP001596368"/>
    </source>
</evidence>
<dbReference type="EMBL" id="JBHSZG010000001">
    <property type="protein sequence ID" value="MFC7137319.1"/>
    <property type="molecule type" value="Genomic_DNA"/>
</dbReference>
<feature type="transmembrane region" description="Helical" evidence="1">
    <location>
        <begin position="106"/>
        <end position="128"/>
    </location>
</feature>
<dbReference type="AlphaFoldDB" id="A0ABD5XZ01"/>
<organism evidence="3 4">
    <name type="scientific">Halobaculum litoreum</name>
    <dbReference type="NCBI Taxonomy" id="3031998"/>
    <lineage>
        <taxon>Archaea</taxon>
        <taxon>Methanobacteriati</taxon>
        <taxon>Methanobacteriota</taxon>
        <taxon>Stenosarchaea group</taxon>
        <taxon>Halobacteria</taxon>
        <taxon>Halobacteriales</taxon>
        <taxon>Haloferacaceae</taxon>
        <taxon>Halobaculum</taxon>
    </lineage>
</organism>
<dbReference type="Proteomes" id="UP001596368">
    <property type="component" value="Unassembled WGS sequence"/>
</dbReference>
<keyword evidence="1" id="KW-0812">Transmembrane</keyword>
<keyword evidence="1" id="KW-0472">Membrane</keyword>
<evidence type="ECO:0000259" key="2">
    <source>
        <dbReference type="Pfam" id="PF18902"/>
    </source>
</evidence>
<accession>A0ABD5XZ01</accession>
<feature type="domain" description="DUF5658" evidence="2">
    <location>
        <begin position="36"/>
        <end position="128"/>
    </location>
</feature>
<comment type="caution">
    <text evidence="3">The sequence shown here is derived from an EMBL/GenBank/DDBJ whole genome shotgun (WGS) entry which is preliminary data.</text>
</comment>
<dbReference type="Pfam" id="PF18902">
    <property type="entry name" value="DUF5658"/>
    <property type="match status" value="1"/>
</dbReference>
<dbReference type="InterPro" id="IPR043717">
    <property type="entry name" value="DUF5658"/>
</dbReference>
<evidence type="ECO:0000256" key="1">
    <source>
        <dbReference type="SAM" id="Phobius"/>
    </source>
</evidence>
<sequence length="129" mass="13145">MTGDAGGDDRPDGVAGWLSLAGTPFDDVEFSRLWFVATLTYGVGDVVTTLALIGYSDTVNEANALIAAAVGGFGEAGLIAVKLAVFGVCLAISLSSARAGDRVGYYLPPVALSFVGAFTTALNLRLLIG</sequence>
<evidence type="ECO:0000313" key="3">
    <source>
        <dbReference type="EMBL" id="MFC7137319.1"/>
    </source>
</evidence>
<feature type="transmembrane region" description="Helical" evidence="1">
    <location>
        <begin position="65"/>
        <end position="94"/>
    </location>
</feature>
<dbReference type="GeneID" id="81120679"/>
<protein>
    <recommendedName>
        <fullName evidence="2">DUF5658 domain-containing protein</fullName>
    </recommendedName>
</protein>
<gene>
    <name evidence="3" type="ORF">ACFQRB_14415</name>
</gene>
<dbReference type="RefSeq" id="WP_284013547.1">
    <property type="nucleotide sequence ID" value="NZ_CP126156.1"/>
</dbReference>
<feature type="transmembrane region" description="Helical" evidence="1">
    <location>
        <begin position="33"/>
        <end position="53"/>
    </location>
</feature>
<reference evidence="3 4" key="1">
    <citation type="journal article" date="2019" name="Int. J. Syst. Evol. Microbiol.">
        <title>The Global Catalogue of Microorganisms (GCM) 10K type strain sequencing project: providing services to taxonomists for standard genome sequencing and annotation.</title>
        <authorList>
            <consortium name="The Broad Institute Genomics Platform"/>
            <consortium name="The Broad Institute Genome Sequencing Center for Infectious Disease"/>
            <person name="Wu L."/>
            <person name="Ma J."/>
        </authorList>
    </citation>
    <scope>NUCLEOTIDE SEQUENCE [LARGE SCALE GENOMIC DNA]</scope>
    <source>
        <strain evidence="3 4">DT92</strain>
    </source>
</reference>
<keyword evidence="1" id="KW-1133">Transmembrane helix</keyword>